<dbReference type="EMBL" id="BARV01029360">
    <property type="protein sequence ID" value="GAI44023.1"/>
    <property type="molecule type" value="Genomic_DNA"/>
</dbReference>
<evidence type="ECO:0000313" key="2">
    <source>
        <dbReference type="EMBL" id="GAI44023.1"/>
    </source>
</evidence>
<organism evidence="2">
    <name type="scientific">marine sediment metagenome</name>
    <dbReference type="NCBI Taxonomy" id="412755"/>
    <lineage>
        <taxon>unclassified sequences</taxon>
        <taxon>metagenomes</taxon>
        <taxon>ecological metagenomes</taxon>
    </lineage>
</organism>
<dbReference type="AlphaFoldDB" id="X1NKB4"/>
<proteinExistence type="predicted"/>
<dbReference type="Pfam" id="PF14090">
    <property type="entry name" value="HTH_39"/>
    <property type="match status" value="1"/>
</dbReference>
<feature type="domain" description="Winged helix-turn-helix" evidence="1">
    <location>
        <begin position="16"/>
        <end position="76"/>
    </location>
</feature>
<comment type="caution">
    <text evidence="2">The sequence shown here is derived from an EMBL/GenBank/DDBJ whole genome shotgun (WGS) entry which is preliminary data.</text>
</comment>
<reference evidence="2" key="1">
    <citation type="journal article" date="2014" name="Front. Microbiol.">
        <title>High frequency of phylogenetically diverse reductive dehalogenase-homologous genes in deep subseafloor sedimentary metagenomes.</title>
        <authorList>
            <person name="Kawai M."/>
            <person name="Futagami T."/>
            <person name="Toyoda A."/>
            <person name="Takaki Y."/>
            <person name="Nishi S."/>
            <person name="Hori S."/>
            <person name="Arai W."/>
            <person name="Tsubouchi T."/>
            <person name="Morono Y."/>
            <person name="Uchiyama I."/>
            <person name="Ito T."/>
            <person name="Fujiyama A."/>
            <person name="Inagaki F."/>
            <person name="Takami H."/>
        </authorList>
    </citation>
    <scope>NUCLEOTIDE SEQUENCE</scope>
    <source>
        <strain evidence="2">Expedition CK06-06</strain>
    </source>
</reference>
<protein>
    <recommendedName>
        <fullName evidence="1">Winged helix-turn-helix domain-containing protein</fullName>
    </recommendedName>
</protein>
<evidence type="ECO:0000259" key="1">
    <source>
        <dbReference type="Pfam" id="PF14090"/>
    </source>
</evidence>
<name>X1NKB4_9ZZZZ</name>
<dbReference type="InterPro" id="IPR055245">
    <property type="entry name" value="HTH_proteobacteria"/>
</dbReference>
<gene>
    <name evidence="2" type="ORF">S06H3_46833</name>
</gene>
<accession>X1NKB4</accession>
<sequence>MALDQAISEATEMSHEAQILQHMKVHDSITGLQALKLYGCFRLPARIYDLRMKGHPIEAQKWKTRSGKTVARYWLSTKKPA</sequence>